<dbReference type="InterPro" id="IPR051992">
    <property type="entry name" value="OxStress_Response_Reg"/>
</dbReference>
<evidence type="ECO:0000256" key="1">
    <source>
        <dbReference type="ARBA" id="ARBA00004123"/>
    </source>
</evidence>
<sequence length="88" mass="10261">MEQQRNNSMNEEEYKKPKVYDESTLLTDHQLANQFKGLLRKRGLSKCYDGKSKSFYSLANLRSDEDLGKNPTKKKLKYKHNDEGSMSP</sequence>
<reference evidence="4 6" key="2">
    <citation type="journal article" date="2014" name="BMC Genomics">
        <title>An improved genome release (version Mt4.0) for the model legume Medicago truncatula.</title>
        <authorList>
            <person name="Tang H."/>
            <person name="Krishnakumar V."/>
            <person name="Bidwell S."/>
            <person name="Rosen B."/>
            <person name="Chan A."/>
            <person name="Zhou S."/>
            <person name="Gentzbittel L."/>
            <person name="Childs K.L."/>
            <person name="Yandell M."/>
            <person name="Gundlach H."/>
            <person name="Mayer K.F."/>
            <person name="Schwartz D.C."/>
            <person name="Town C.D."/>
        </authorList>
    </citation>
    <scope>GENOME REANNOTATION</scope>
    <source>
        <strain evidence="5 6">cv. Jemalong A17</strain>
    </source>
</reference>
<dbReference type="EMBL" id="CM001223">
    <property type="protein sequence ID" value="AES78539.1"/>
    <property type="molecule type" value="Genomic_DNA"/>
</dbReference>
<dbReference type="HOGENOM" id="CLU_2472498_0_0_1"/>
<dbReference type="PaxDb" id="3880-AES78539"/>
<evidence type="ECO:0000313" key="5">
    <source>
        <dbReference type="EnsemblPlants" id="AES78539"/>
    </source>
</evidence>
<evidence type="ECO:0000256" key="3">
    <source>
        <dbReference type="SAM" id="MobiDB-lite"/>
    </source>
</evidence>
<feature type="region of interest" description="Disordered" evidence="3">
    <location>
        <begin position="64"/>
        <end position="88"/>
    </location>
</feature>
<dbReference type="GO" id="GO:0006950">
    <property type="term" value="P:response to stress"/>
    <property type="evidence" value="ECO:0007669"/>
    <property type="project" value="UniProtKB-ARBA"/>
</dbReference>
<dbReference type="Proteomes" id="UP000002051">
    <property type="component" value="Unassembled WGS sequence"/>
</dbReference>
<accession>G7L6A0</accession>
<dbReference type="PANTHER" id="PTHR33172">
    <property type="entry name" value="OS08G0516900 PROTEIN"/>
    <property type="match status" value="1"/>
</dbReference>
<reference evidence="5" key="3">
    <citation type="submission" date="2015-04" db="UniProtKB">
        <authorList>
            <consortium name="EnsemblPlants"/>
        </authorList>
    </citation>
    <scope>IDENTIFICATION</scope>
    <source>
        <strain evidence="5">cv. Jemalong A17</strain>
    </source>
</reference>
<comment type="subcellular location">
    <subcellularLocation>
        <location evidence="1">Nucleus</location>
    </subcellularLocation>
</comment>
<evidence type="ECO:0000256" key="2">
    <source>
        <dbReference type="ARBA" id="ARBA00023242"/>
    </source>
</evidence>
<evidence type="ECO:0000313" key="4">
    <source>
        <dbReference type="EMBL" id="AES78539.1"/>
    </source>
</evidence>
<dbReference type="AlphaFoldDB" id="G7L6A0"/>
<evidence type="ECO:0000313" key="6">
    <source>
        <dbReference type="Proteomes" id="UP000002051"/>
    </source>
</evidence>
<organism evidence="4 6">
    <name type="scientific">Medicago truncatula</name>
    <name type="common">Barrel medic</name>
    <name type="synonym">Medicago tribuloides</name>
    <dbReference type="NCBI Taxonomy" id="3880"/>
    <lineage>
        <taxon>Eukaryota</taxon>
        <taxon>Viridiplantae</taxon>
        <taxon>Streptophyta</taxon>
        <taxon>Embryophyta</taxon>
        <taxon>Tracheophyta</taxon>
        <taxon>Spermatophyta</taxon>
        <taxon>Magnoliopsida</taxon>
        <taxon>eudicotyledons</taxon>
        <taxon>Gunneridae</taxon>
        <taxon>Pentapetalae</taxon>
        <taxon>rosids</taxon>
        <taxon>fabids</taxon>
        <taxon>Fabales</taxon>
        <taxon>Fabaceae</taxon>
        <taxon>Papilionoideae</taxon>
        <taxon>50 kb inversion clade</taxon>
        <taxon>NPAAA clade</taxon>
        <taxon>Hologalegina</taxon>
        <taxon>IRL clade</taxon>
        <taxon>Trifolieae</taxon>
        <taxon>Medicago</taxon>
    </lineage>
</organism>
<dbReference type="PANTHER" id="PTHR33172:SF29">
    <property type="entry name" value="OS06G0559400 PROTEIN"/>
    <property type="match status" value="1"/>
</dbReference>
<dbReference type="GO" id="GO:0005634">
    <property type="term" value="C:nucleus"/>
    <property type="evidence" value="ECO:0007669"/>
    <property type="project" value="UniProtKB-SubCell"/>
</dbReference>
<dbReference type="EnsemblPlants" id="AES78539">
    <property type="protein sequence ID" value="AES78539"/>
    <property type="gene ID" value="MTR_7g033010"/>
</dbReference>
<protein>
    <submittedName>
        <fullName evidence="4 5">Uncharacterized protein</fullName>
    </submittedName>
</protein>
<feature type="compositionally biased region" description="Basic and acidic residues" evidence="3">
    <location>
        <begin position="79"/>
        <end position="88"/>
    </location>
</feature>
<name>G7L6A0_MEDTR</name>
<reference evidence="4 6" key="1">
    <citation type="journal article" date="2011" name="Nature">
        <title>The Medicago genome provides insight into the evolution of rhizobial symbioses.</title>
        <authorList>
            <person name="Young N.D."/>
            <person name="Debelle F."/>
            <person name="Oldroyd G.E."/>
            <person name="Geurts R."/>
            <person name="Cannon S.B."/>
            <person name="Udvardi M.K."/>
            <person name="Benedito V.A."/>
            <person name="Mayer K.F."/>
            <person name="Gouzy J."/>
            <person name="Schoof H."/>
            <person name="Van de Peer Y."/>
            <person name="Proost S."/>
            <person name="Cook D.R."/>
            <person name="Meyers B.C."/>
            <person name="Spannagl M."/>
            <person name="Cheung F."/>
            <person name="De Mita S."/>
            <person name="Krishnakumar V."/>
            <person name="Gundlach H."/>
            <person name="Zhou S."/>
            <person name="Mudge J."/>
            <person name="Bharti A.K."/>
            <person name="Murray J.D."/>
            <person name="Naoumkina M.A."/>
            <person name="Rosen B."/>
            <person name="Silverstein K.A."/>
            <person name="Tang H."/>
            <person name="Rombauts S."/>
            <person name="Zhao P.X."/>
            <person name="Zhou P."/>
            <person name="Barbe V."/>
            <person name="Bardou P."/>
            <person name="Bechner M."/>
            <person name="Bellec A."/>
            <person name="Berger A."/>
            <person name="Berges H."/>
            <person name="Bidwell S."/>
            <person name="Bisseling T."/>
            <person name="Choisne N."/>
            <person name="Couloux A."/>
            <person name="Denny R."/>
            <person name="Deshpande S."/>
            <person name="Dai X."/>
            <person name="Doyle J.J."/>
            <person name="Dudez A.M."/>
            <person name="Farmer A.D."/>
            <person name="Fouteau S."/>
            <person name="Franken C."/>
            <person name="Gibelin C."/>
            <person name="Gish J."/>
            <person name="Goldstein S."/>
            <person name="Gonzalez A.J."/>
            <person name="Green P.J."/>
            <person name="Hallab A."/>
            <person name="Hartog M."/>
            <person name="Hua A."/>
            <person name="Humphray S.J."/>
            <person name="Jeong D.H."/>
            <person name="Jing Y."/>
            <person name="Jocker A."/>
            <person name="Kenton S.M."/>
            <person name="Kim D.J."/>
            <person name="Klee K."/>
            <person name="Lai H."/>
            <person name="Lang C."/>
            <person name="Lin S."/>
            <person name="Macmil S.L."/>
            <person name="Magdelenat G."/>
            <person name="Matthews L."/>
            <person name="McCorrison J."/>
            <person name="Monaghan E.L."/>
            <person name="Mun J.H."/>
            <person name="Najar F.Z."/>
            <person name="Nicholson C."/>
            <person name="Noirot C."/>
            <person name="O'Bleness M."/>
            <person name="Paule C.R."/>
            <person name="Poulain J."/>
            <person name="Prion F."/>
            <person name="Qin B."/>
            <person name="Qu C."/>
            <person name="Retzel E.F."/>
            <person name="Riddle C."/>
            <person name="Sallet E."/>
            <person name="Samain S."/>
            <person name="Samson N."/>
            <person name="Sanders I."/>
            <person name="Saurat O."/>
            <person name="Scarpelli C."/>
            <person name="Schiex T."/>
            <person name="Segurens B."/>
            <person name="Severin A.J."/>
            <person name="Sherrier D.J."/>
            <person name="Shi R."/>
            <person name="Sims S."/>
            <person name="Singer S.R."/>
            <person name="Sinharoy S."/>
            <person name="Sterck L."/>
            <person name="Viollet A."/>
            <person name="Wang B.B."/>
            <person name="Wang K."/>
            <person name="Wang M."/>
            <person name="Wang X."/>
            <person name="Warfsmann J."/>
            <person name="Weissenbach J."/>
            <person name="White D.D."/>
            <person name="White J.D."/>
            <person name="Wiley G.B."/>
            <person name="Wincker P."/>
            <person name="Xing Y."/>
            <person name="Yang L."/>
            <person name="Yao Z."/>
            <person name="Ying F."/>
            <person name="Zhai J."/>
            <person name="Zhou L."/>
            <person name="Zuber A."/>
            <person name="Denarie J."/>
            <person name="Dixon R.A."/>
            <person name="May G.D."/>
            <person name="Schwartz D.C."/>
            <person name="Rogers J."/>
            <person name="Quetier F."/>
            <person name="Town C.D."/>
            <person name="Roe B.A."/>
        </authorList>
    </citation>
    <scope>NUCLEOTIDE SEQUENCE [LARGE SCALE GENOMIC DNA]</scope>
    <source>
        <strain evidence="4">A17</strain>
        <strain evidence="5 6">cv. Jemalong A17</strain>
    </source>
</reference>
<gene>
    <name evidence="4" type="ordered locus">MTR_7g033010</name>
</gene>
<keyword evidence="2" id="KW-0539">Nucleus</keyword>
<proteinExistence type="predicted"/>
<keyword evidence="6" id="KW-1185">Reference proteome</keyword>